<feature type="transmembrane region" description="Helical" evidence="1">
    <location>
        <begin position="47"/>
        <end position="70"/>
    </location>
</feature>
<name>A0A495DU91_9FLAO</name>
<dbReference type="Proteomes" id="UP000269412">
    <property type="component" value="Unassembled WGS sequence"/>
</dbReference>
<dbReference type="RefSeq" id="WP_121068784.1">
    <property type="nucleotide sequence ID" value="NZ_RBIQ01000010.1"/>
</dbReference>
<feature type="transmembrane region" description="Helical" evidence="1">
    <location>
        <begin position="76"/>
        <end position="95"/>
    </location>
</feature>
<reference evidence="2 3" key="1">
    <citation type="submission" date="2018-10" db="EMBL/GenBank/DDBJ databases">
        <title>Genomic Encyclopedia of Archaeal and Bacterial Type Strains, Phase II (KMG-II): from individual species to whole genera.</title>
        <authorList>
            <person name="Goeker M."/>
        </authorList>
    </citation>
    <scope>NUCLEOTIDE SEQUENCE [LARGE SCALE GENOMIC DNA]</scope>
    <source>
        <strain evidence="2 3">DSM 25230</strain>
    </source>
</reference>
<evidence type="ECO:0000313" key="2">
    <source>
        <dbReference type="EMBL" id="RKR08018.1"/>
    </source>
</evidence>
<dbReference type="EMBL" id="RBIQ01000010">
    <property type="protein sequence ID" value="RKR08018.1"/>
    <property type="molecule type" value="Genomic_DNA"/>
</dbReference>
<sequence>MGVFNSLNQTSKKAIDYSEEYVQKTQEYYTLKVFQQLATTTALFCKIAIIGSLAFLSITLLIVAGTLALGNLIGNMIYACIIIALSLLIICTIIYRFREKINKLVITKLKKQFFD</sequence>
<evidence type="ECO:0000256" key="1">
    <source>
        <dbReference type="SAM" id="Phobius"/>
    </source>
</evidence>
<comment type="caution">
    <text evidence="2">The sequence shown here is derived from an EMBL/GenBank/DDBJ whole genome shotgun (WGS) entry which is preliminary data.</text>
</comment>
<accession>A0A495DU91</accession>
<gene>
    <name evidence="2" type="ORF">CLV91_2784</name>
</gene>
<keyword evidence="1" id="KW-0812">Transmembrane</keyword>
<evidence type="ECO:0000313" key="3">
    <source>
        <dbReference type="Proteomes" id="UP000269412"/>
    </source>
</evidence>
<proteinExistence type="predicted"/>
<keyword evidence="3" id="KW-1185">Reference proteome</keyword>
<keyword evidence="1" id="KW-0472">Membrane</keyword>
<protein>
    <submittedName>
        <fullName evidence="2">Uncharacterized protein</fullName>
    </submittedName>
</protein>
<dbReference type="AlphaFoldDB" id="A0A495DU91"/>
<keyword evidence="1" id="KW-1133">Transmembrane helix</keyword>
<organism evidence="2 3">
    <name type="scientific">Maribacter vaceletii</name>
    <dbReference type="NCBI Taxonomy" id="1206816"/>
    <lineage>
        <taxon>Bacteria</taxon>
        <taxon>Pseudomonadati</taxon>
        <taxon>Bacteroidota</taxon>
        <taxon>Flavobacteriia</taxon>
        <taxon>Flavobacteriales</taxon>
        <taxon>Flavobacteriaceae</taxon>
        <taxon>Maribacter</taxon>
    </lineage>
</organism>
<dbReference type="OrthoDB" id="1202744at2"/>